<comment type="cofactor">
    <cofactor evidence="1">
        <name>Mg(2+)</name>
        <dbReference type="ChEBI" id="CHEBI:18420"/>
    </cofactor>
</comment>
<accession>A0A6J6N4H8</accession>
<dbReference type="PANTHER" id="PTHR30040">
    <property type="entry name" value="THIAMINE BIOSYNTHESIS LIPOPROTEIN APBE"/>
    <property type="match status" value="1"/>
</dbReference>
<keyword evidence="7" id="KW-0274">FAD</keyword>
<reference evidence="11" key="1">
    <citation type="submission" date="2020-05" db="EMBL/GenBank/DDBJ databases">
        <authorList>
            <person name="Chiriac C."/>
            <person name="Salcher M."/>
            <person name="Ghai R."/>
            <person name="Kavagutti S V."/>
        </authorList>
    </citation>
    <scope>NUCLEOTIDE SEQUENCE</scope>
</reference>
<dbReference type="InterPro" id="IPR024932">
    <property type="entry name" value="ApbE"/>
</dbReference>
<comment type="catalytic activity">
    <reaction evidence="10">
        <text>L-threonyl-[protein] + FAD = FMN-L-threonyl-[protein] + AMP + H(+)</text>
        <dbReference type="Rhea" id="RHEA:36847"/>
        <dbReference type="Rhea" id="RHEA-COMP:11060"/>
        <dbReference type="Rhea" id="RHEA-COMP:11061"/>
        <dbReference type="ChEBI" id="CHEBI:15378"/>
        <dbReference type="ChEBI" id="CHEBI:30013"/>
        <dbReference type="ChEBI" id="CHEBI:57692"/>
        <dbReference type="ChEBI" id="CHEBI:74257"/>
        <dbReference type="ChEBI" id="CHEBI:456215"/>
        <dbReference type="EC" id="2.7.1.180"/>
    </reaction>
</comment>
<evidence type="ECO:0000256" key="5">
    <source>
        <dbReference type="ARBA" id="ARBA00022679"/>
    </source>
</evidence>
<dbReference type="EC" id="2.7.1.180" evidence="2"/>
<keyword evidence="8" id="KW-0460">Magnesium</keyword>
<keyword evidence="5" id="KW-0808">Transferase</keyword>
<dbReference type="InterPro" id="IPR003374">
    <property type="entry name" value="ApbE-like_sf"/>
</dbReference>
<dbReference type="GO" id="GO:0016740">
    <property type="term" value="F:transferase activity"/>
    <property type="evidence" value="ECO:0007669"/>
    <property type="project" value="UniProtKB-KW"/>
</dbReference>
<evidence type="ECO:0000256" key="7">
    <source>
        <dbReference type="ARBA" id="ARBA00022827"/>
    </source>
</evidence>
<evidence type="ECO:0000256" key="4">
    <source>
        <dbReference type="ARBA" id="ARBA00022630"/>
    </source>
</evidence>
<sequence>MSSPFLSPLRRNARLMGTIASVHVYDDLDDSQVDEAVSDALAELERLEQMFSTFRADSVINQINRGDLNLLDAPPEVIEVLDACTWLEHASNGAFSARREDGSIDPAGFVKGWACERGAARLAASGLSNFMFTIGGDLMVHGEPAPGQLWTVAIADPLHPDVVTRSIEIADGAVATSGTSERGNHIRLVPTTDNRSNSDNESQLLSFTVIGPSLTWADAFATAAFAMGLKGLEWVAQFVGYEAIAIDRTGGVTTTAGFTHAAV</sequence>
<dbReference type="AlphaFoldDB" id="A0A6J6N4H8"/>
<dbReference type="GO" id="GO:0046872">
    <property type="term" value="F:metal ion binding"/>
    <property type="evidence" value="ECO:0007669"/>
    <property type="project" value="UniProtKB-KW"/>
</dbReference>
<protein>
    <recommendedName>
        <fullName evidence="3">FAD:protein FMN transferase</fullName>
        <ecNumber evidence="2">2.7.1.180</ecNumber>
    </recommendedName>
    <alternativeName>
        <fullName evidence="9">Flavin transferase</fullName>
    </alternativeName>
</protein>
<name>A0A6J6N4H8_9ZZZZ</name>
<evidence type="ECO:0000256" key="3">
    <source>
        <dbReference type="ARBA" id="ARBA00016337"/>
    </source>
</evidence>
<gene>
    <name evidence="11" type="ORF">UFOPK2366_00211</name>
</gene>
<evidence type="ECO:0000256" key="10">
    <source>
        <dbReference type="ARBA" id="ARBA00048540"/>
    </source>
</evidence>
<keyword evidence="4" id="KW-0285">Flavoprotein</keyword>
<evidence type="ECO:0000256" key="2">
    <source>
        <dbReference type="ARBA" id="ARBA00011955"/>
    </source>
</evidence>
<evidence type="ECO:0000313" key="11">
    <source>
        <dbReference type="EMBL" id="CAB4681029.1"/>
    </source>
</evidence>
<dbReference type="Pfam" id="PF02424">
    <property type="entry name" value="ApbE"/>
    <property type="match status" value="2"/>
</dbReference>
<evidence type="ECO:0000256" key="1">
    <source>
        <dbReference type="ARBA" id="ARBA00001946"/>
    </source>
</evidence>
<dbReference type="EMBL" id="CAEZXM010000023">
    <property type="protein sequence ID" value="CAB4681029.1"/>
    <property type="molecule type" value="Genomic_DNA"/>
</dbReference>
<dbReference type="SUPFAM" id="SSF143631">
    <property type="entry name" value="ApbE-like"/>
    <property type="match status" value="1"/>
</dbReference>
<proteinExistence type="predicted"/>
<keyword evidence="6" id="KW-0479">Metal-binding</keyword>
<evidence type="ECO:0000256" key="9">
    <source>
        <dbReference type="ARBA" id="ARBA00031306"/>
    </source>
</evidence>
<dbReference type="PANTHER" id="PTHR30040:SF2">
    <property type="entry name" value="FAD:PROTEIN FMN TRANSFERASE"/>
    <property type="match status" value="1"/>
</dbReference>
<organism evidence="11">
    <name type="scientific">freshwater metagenome</name>
    <dbReference type="NCBI Taxonomy" id="449393"/>
    <lineage>
        <taxon>unclassified sequences</taxon>
        <taxon>metagenomes</taxon>
        <taxon>ecological metagenomes</taxon>
    </lineage>
</organism>
<evidence type="ECO:0000256" key="6">
    <source>
        <dbReference type="ARBA" id="ARBA00022723"/>
    </source>
</evidence>
<dbReference type="Gene3D" id="3.10.520.10">
    <property type="entry name" value="ApbE-like domains"/>
    <property type="match status" value="2"/>
</dbReference>
<evidence type="ECO:0000256" key="8">
    <source>
        <dbReference type="ARBA" id="ARBA00022842"/>
    </source>
</evidence>